<name>A0A1G2EE94_9BACT</name>
<protein>
    <submittedName>
        <fullName evidence="1">Uncharacterized protein</fullName>
    </submittedName>
</protein>
<organism evidence="1 2">
    <name type="scientific">Candidatus Nealsonbacteria bacterium RIFCSPLOWO2_01_FULL_41_9</name>
    <dbReference type="NCBI Taxonomy" id="1801671"/>
    <lineage>
        <taxon>Bacteria</taxon>
        <taxon>Candidatus Nealsoniibacteriota</taxon>
    </lineage>
</organism>
<gene>
    <name evidence="1" type="ORF">A3A08_00935</name>
</gene>
<dbReference type="AlphaFoldDB" id="A0A1G2EE94"/>
<proteinExistence type="predicted"/>
<sequence>MPGVTKFWDVKAGDFFRYPANSKGAKVYFATLHGNWIFHFPVENGVVRNVSDDSNIYPPETVEVLSLEEVKKLGLPFNADGTLAEDKIFVN</sequence>
<accession>A0A1G2EE94</accession>
<dbReference type="EMBL" id="MHMG01000015">
    <property type="protein sequence ID" value="OGZ23468.1"/>
    <property type="molecule type" value="Genomic_DNA"/>
</dbReference>
<evidence type="ECO:0000313" key="1">
    <source>
        <dbReference type="EMBL" id="OGZ23468.1"/>
    </source>
</evidence>
<comment type="caution">
    <text evidence="1">The sequence shown here is derived from an EMBL/GenBank/DDBJ whole genome shotgun (WGS) entry which is preliminary data.</text>
</comment>
<dbReference type="Proteomes" id="UP000176406">
    <property type="component" value="Unassembled WGS sequence"/>
</dbReference>
<reference evidence="1 2" key="1">
    <citation type="journal article" date="2016" name="Nat. Commun.">
        <title>Thousands of microbial genomes shed light on interconnected biogeochemical processes in an aquifer system.</title>
        <authorList>
            <person name="Anantharaman K."/>
            <person name="Brown C.T."/>
            <person name="Hug L.A."/>
            <person name="Sharon I."/>
            <person name="Castelle C.J."/>
            <person name="Probst A.J."/>
            <person name="Thomas B.C."/>
            <person name="Singh A."/>
            <person name="Wilkins M.J."/>
            <person name="Karaoz U."/>
            <person name="Brodie E.L."/>
            <person name="Williams K.H."/>
            <person name="Hubbard S.S."/>
            <person name="Banfield J.F."/>
        </authorList>
    </citation>
    <scope>NUCLEOTIDE SEQUENCE [LARGE SCALE GENOMIC DNA]</scope>
</reference>
<evidence type="ECO:0000313" key="2">
    <source>
        <dbReference type="Proteomes" id="UP000176406"/>
    </source>
</evidence>